<dbReference type="InterPro" id="IPR000238">
    <property type="entry name" value="RbfA"/>
</dbReference>
<protein>
    <recommendedName>
        <fullName evidence="2">Ribosome-binding factor A</fullName>
    </recommendedName>
</protein>
<dbReference type="NCBIfam" id="TIGR00082">
    <property type="entry name" value="rbfA"/>
    <property type="match status" value="1"/>
</dbReference>
<dbReference type="HAMAP" id="MF_00003">
    <property type="entry name" value="RbfA"/>
    <property type="match status" value="1"/>
</dbReference>
<keyword evidence="2" id="KW-0963">Cytoplasm</keyword>
<name>E6MF49_9FIRM</name>
<dbReference type="PANTHER" id="PTHR33515">
    <property type="entry name" value="RIBOSOME-BINDING FACTOR A, CHLOROPLASTIC-RELATED"/>
    <property type="match status" value="1"/>
</dbReference>
<dbReference type="STRING" id="887929.HMP0721_0632"/>
<dbReference type="GO" id="GO:0043024">
    <property type="term" value="F:ribosomal small subunit binding"/>
    <property type="evidence" value="ECO:0007669"/>
    <property type="project" value="TreeGrafter"/>
</dbReference>
<comment type="subunit">
    <text evidence="2">Monomer. Binds 30S ribosomal subunits, but not 50S ribosomal subunits or 70S ribosomes.</text>
</comment>
<keyword evidence="4" id="KW-1185">Reference proteome</keyword>
<evidence type="ECO:0000313" key="3">
    <source>
        <dbReference type="EMBL" id="EFV02209.1"/>
    </source>
</evidence>
<reference evidence="3 4" key="1">
    <citation type="submission" date="2010-12" db="EMBL/GenBank/DDBJ databases">
        <authorList>
            <person name="Muzny D."/>
            <person name="Qin X."/>
            <person name="Deng J."/>
            <person name="Jiang H."/>
            <person name="Liu Y."/>
            <person name="Qu J."/>
            <person name="Song X.-Z."/>
            <person name="Zhang L."/>
            <person name="Thornton R."/>
            <person name="Coyle M."/>
            <person name="Francisco L."/>
            <person name="Jackson L."/>
            <person name="Javaid M."/>
            <person name="Korchina V."/>
            <person name="Kovar C."/>
            <person name="Mata R."/>
            <person name="Mathew T."/>
            <person name="Ngo R."/>
            <person name="Nguyen L."/>
            <person name="Nguyen N."/>
            <person name="Okwuonu G."/>
            <person name="Ongeri F."/>
            <person name="Pham C."/>
            <person name="Simmons D."/>
            <person name="Wilczek-Boney K."/>
            <person name="Hale W."/>
            <person name="Jakkamsetti A."/>
            <person name="Pham P."/>
            <person name="Ruth R."/>
            <person name="San Lucas F."/>
            <person name="Warren J."/>
            <person name="Zhang J."/>
            <person name="Zhao Z."/>
            <person name="Zhou C."/>
            <person name="Zhu D."/>
            <person name="Lee S."/>
            <person name="Bess C."/>
            <person name="Blankenburg K."/>
            <person name="Forbes L."/>
            <person name="Fu Q."/>
            <person name="Gubbala S."/>
            <person name="Hirani K."/>
            <person name="Jayaseelan J.C."/>
            <person name="Lara F."/>
            <person name="Munidasa M."/>
            <person name="Palculict T."/>
            <person name="Patil S."/>
            <person name="Pu L.-L."/>
            <person name="Saada N."/>
            <person name="Tang L."/>
            <person name="Weissenberger G."/>
            <person name="Zhu Y."/>
            <person name="Hemphill L."/>
            <person name="Shang Y."/>
            <person name="Youmans B."/>
            <person name="Ayvaz T."/>
            <person name="Ross M."/>
            <person name="Santibanez J."/>
            <person name="Aqrawi P."/>
            <person name="Gross S."/>
            <person name="Joshi V."/>
            <person name="Fowler G."/>
            <person name="Nazareth L."/>
            <person name="Reid J."/>
            <person name="Worley K."/>
            <person name="Petrosino J."/>
            <person name="Highlander S."/>
            <person name="Gibbs R."/>
        </authorList>
    </citation>
    <scope>NUCLEOTIDE SEQUENCE [LARGE SCALE GENOMIC DNA]</scope>
    <source>
        <strain evidence="3 4">ATCC 23263</strain>
    </source>
</reference>
<dbReference type="InterPro" id="IPR015946">
    <property type="entry name" value="KH_dom-like_a/b"/>
</dbReference>
<comment type="caution">
    <text evidence="3">The sequence shown here is derived from an EMBL/GenBank/DDBJ whole genome shotgun (WGS) entry which is preliminary data.</text>
</comment>
<comment type="function">
    <text evidence="2">One of several proteins that assist in the late maturation steps of the functional core of the 30S ribosomal subunit. Associates with free 30S ribosomal subunits (but not with 30S subunits that are part of 70S ribosomes or polysomes). Required for efficient processing of 16S rRNA. May interact with the 5'-terminal helix region of 16S rRNA.</text>
</comment>
<dbReference type="GO" id="GO:0030490">
    <property type="term" value="P:maturation of SSU-rRNA"/>
    <property type="evidence" value="ECO:0007669"/>
    <property type="project" value="UniProtKB-UniRule"/>
</dbReference>
<dbReference type="AlphaFoldDB" id="E6MF49"/>
<dbReference type="eggNOG" id="COG0858">
    <property type="taxonomic scope" value="Bacteria"/>
</dbReference>
<dbReference type="Pfam" id="PF02033">
    <property type="entry name" value="RBFA"/>
    <property type="match status" value="1"/>
</dbReference>
<evidence type="ECO:0000256" key="2">
    <source>
        <dbReference type="HAMAP-Rule" id="MF_00003"/>
    </source>
</evidence>
<dbReference type="HOGENOM" id="CLU_089475_3_0_9"/>
<dbReference type="OrthoDB" id="307788at2"/>
<dbReference type="GO" id="GO:0005829">
    <property type="term" value="C:cytosol"/>
    <property type="evidence" value="ECO:0007669"/>
    <property type="project" value="TreeGrafter"/>
</dbReference>
<dbReference type="Proteomes" id="UP000004754">
    <property type="component" value="Unassembled WGS sequence"/>
</dbReference>
<keyword evidence="1 2" id="KW-0690">Ribosome biogenesis</keyword>
<dbReference type="SUPFAM" id="SSF89919">
    <property type="entry name" value="Ribosome-binding factor A, RbfA"/>
    <property type="match status" value="1"/>
</dbReference>
<evidence type="ECO:0000256" key="1">
    <source>
        <dbReference type="ARBA" id="ARBA00022517"/>
    </source>
</evidence>
<dbReference type="EMBL" id="AEQN01000011">
    <property type="protein sequence ID" value="EFV02209.1"/>
    <property type="molecule type" value="Genomic_DNA"/>
</dbReference>
<gene>
    <name evidence="2 3" type="primary">rbfA</name>
    <name evidence="3" type="ORF">HMP0721_0632</name>
</gene>
<organism evidence="3 4">
    <name type="scientific">Pseudoramibacter alactolyticus ATCC 23263</name>
    <dbReference type="NCBI Taxonomy" id="887929"/>
    <lineage>
        <taxon>Bacteria</taxon>
        <taxon>Bacillati</taxon>
        <taxon>Bacillota</taxon>
        <taxon>Clostridia</taxon>
        <taxon>Eubacteriales</taxon>
        <taxon>Eubacteriaceae</taxon>
        <taxon>Pseudoramibacter</taxon>
    </lineage>
</organism>
<comment type="subcellular location">
    <subcellularLocation>
        <location evidence="2">Cytoplasm</location>
    </subcellularLocation>
</comment>
<dbReference type="PANTHER" id="PTHR33515:SF1">
    <property type="entry name" value="RIBOSOME-BINDING FACTOR A, CHLOROPLASTIC-RELATED"/>
    <property type="match status" value="1"/>
</dbReference>
<sequence length="121" mass="13664">MASHRKEKIDAQIQRELSLIIRQKTKDKRLHNNTLSITGVKATPDLKVATVYISVLGSEEDAQGVMEALKKAKGFLRSSLGKIMKTHMIPELHFKRDESVAYGMHIDAILNELHQQESEKA</sequence>
<dbReference type="RefSeq" id="WP_006598054.1">
    <property type="nucleotide sequence ID" value="NZ_GL622359.1"/>
</dbReference>
<evidence type="ECO:0000313" key="4">
    <source>
        <dbReference type="Proteomes" id="UP000004754"/>
    </source>
</evidence>
<dbReference type="Gene3D" id="3.30.300.20">
    <property type="match status" value="1"/>
</dbReference>
<comment type="similarity">
    <text evidence="2">Belongs to the RbfA family.</text>
</comment>
<proteinExistence type="inferred from homology"/>
<accession>E6MF49</accession>
<dbReference type="InterPro" id="IPR023799">
    <property type="entry name" value="RbfA_dom_sf"/>
</dbReference>